<dbReference type="NCBIfam" id="TIGR00479">
    <property type="entry name" value="rumA"/>
    <property type="match status" value="1"/>
</dbReference>
<dbReference type="STRING" id="759620.WS105_1314"/>
<evidence type="ECO:0000256" key="4">
    <source>
        <dbReference type="PROSITE-ProRule" id="PRU01024"/>
    </source>
</evidence>
<dbReference type="RefSeq" id="WP_009765192.1">
    <property type="nucleotide sequence ID" value="NZ_CP009223.1"/>
</dbReference>
<feature type="region of interest" description="Disordered" evidence="6">
    <location>
        <begin position="1"/>
        <end position="37"/>
    </location>
</feature>
<comment type="similarity">
    <text evidence="4">Belongs to the class I-like SAM-binding methyltransferase superfamily. RNA M5U methyltransferase family.</text>
</comment>
<dbReference type="Gene3D" id="3.40.50.150">
    <property type="entry name" value="Vaccinia Virus protein VP39"/>
    <property type="match status" value="1"/>
</dbReference>
<keyword evidence="9" id="KW-1185">Reference proteome</keyword>
<feature type="domain" description="TRAM" evidence="7">
    <location>
        <begin position="38"/>
        <end position="96"/>
    </location>
</feature>
<keyword evidence="1 4" id="KW-0489">Methyltransferase</keyword>
<dbReference type="KEGG" id="wct:WS74_1320"/>
<protein>
    <submittedName>
        <fullName evidence="8">23S rRNA (Uracil-5-)-methyltransferase</fullName>
    </submittedName>
</protein>
<feature type="active site" evidence="5">
    <location>
        <position position="445"/>
    </location>
</feature>
<feature type="binding site" evidence="4">
    <location>
        <position position="370"/>
    </location>
    <ligand>
        <name>S-adenosyl-L-methionine</name>
        <dbReference type="ChEBI" id="CHEBI:59789"/>
    </ligand>
</feature>
<evidence type="ECO:0000256" key="1">
    <source>
        <dbReference type="ARBA" id="ARBA00022603"/>
    </source>
</evidence>
<evidence type="ECO:0000313" key="9">
    <source>
        <dbReference type="Proteomes" id="UP000029079"/>
    </source>
</evidence>
<dbReference type="PANTHER" id="PTHR11061:SF45">
    <property type="match status" value="1"/>
</dbReference>
<gene>
    <name evidence="8" type="ORF">WS74_1320</name>
</gene>
<dbReference type="Proteomes" id="UP000029079">
    <property type="component" value="Chromosome"/>
</dbReference>
<evidence type="ECO:0000313" key="8">
    <source>
        <dbReference type="EMBL" id="AIM63569.1"/>
    </source>
</evidence>
<dbReference type="OrthoDB" id="9804590at2"/>
<feature type="binding site" evidence="4">
    <location>
        <position position="349"/>
    </location>
    <ligand>
        <name>S-adenosyl-L-methionine</name>
        <dbReference type="ChEBI" id="CHEBI:59789"/>
    </ligand>
</feature>
<evidence type="ECO:0000256" key="5">
    <source>
        <dbReference type="PROSITE-ProRule" id="PRU10015"/>
    </source>
</evidence>
<reference evidence="9" key="2">
    <citation type="submission" date="2014-08" db="EMBL/GenBank/DDBJ databases">
        <title>Complete genome of Weissella ceti strain WS74 isolated from diseased rainbow trout in Brazil.</title>
        <authorList>
            <person name="Figueiredo H.C.P."/>
            <person name="Leal C.A.G."/>
            <person name="Pereira F.L."/>
            <person name="Soares S.C."/>
            <person name="Dorella F.A."/>
            <person name="Carvalho A.F."/>
            <person name="Azevedo V.A.C."/>
        </authorList>
    </citation>
    <scope>NUCLEOTIDE SEQUENCE [LARGE SCALE GENOMIC DNA]</scope>
    <source>
        <strain evidence="9">WS74</strain>
    </source>
</reference>
<dbReference type="KEGG" id="wci:WS105_1314"/>
<proteinExistence type="inferred from homology"/>
<reference evidence="8 9" key="1">
    <citation type="journal article" date="2014" name="Genome Announc.">
        <title>Complete Genome Sequences of Fish Pathogenic Weissella ceti Strains WS74 and WS105.</title>
        <authorList>
            <person name="Figueiredo H.C."/>
            <person name="Leal C.A."/>
            <person name="Dorella F.A."/>
            <person name="Carvalho A.F."/>
            <person name="Soares S.C."/>
            <person name="Pereira F.L."/>
            <person name="Azevedo V.A."/>
        </authorList>
    </citation>
    <scope>NUCLEOTIDE SEQUENCE [LARGE SCALE GENOMIC DNA]</scope>
    <source>
        <strain evidence="8 9">WS74</strain>
    </source>
</reference>
<dbReference type="FunFam" id="2.40.50.1070:FF:000003">
    <property type="entry name" value="23S rRNA (Uracil-5-)-methyltransferase RumA"/>
    <property type="match status" value="1"/>
</dbReference>
<dbReference type="PANTHER" id="PTHR11061">
    <property type="entry name" value="RNA M5U METHYLTRANSFERASE"/>
    <property type="match status" value="1"/>
</dbReference>
<evidence type="ECO:0000256" key="6">
    <source>
        <dbReference type="SAM" id="MobiDB-lite"/>
    </source>
</evidence>
<dbReference type="InterPro" id="IPR029063">
    <property type="entry name" value="SAM-dependent_MTases_sf"/>
</dbReference>
<name>A0A075U7V2_9LACO</name>
<dbReference type="PATRIC" id="fig|759620.7.peg.1269"/>
<dbReference type="Gene3D" id="2.40.50.1070">
    <property type="match status" value="1"/>
</dbReference>
<dbReference type="Gene3D" id="2.40.50.140">
    <property type="entry name" value="Nucleic acid-binding proteins"/>
    <property type="match status" value="1"/>
</dbReference>
<keyword evidence="2 4" id="KW-0808">Transferase</keyword>
<sequence>MAEQYKKTNYRAKNSANNKTNNFRGKRPQGKPNPNDVKVEVGDKLLITIKRLGINGEGIGYYKRKITFIPGALPGEVVDVRVTEVTPKYIQAEIRKFKQKSEDRVEPMDDQSIGGVELAHLAYDKQLEFKEDVIRQALEKYQPRNYTRYKILPTIGMDNPVGYRNKAQFPIREVKGKLAVGMYRPNSHELVDLPEISTQNPITLKVVRTLRDIIEKLDMSVYNEKKNTGSIKTLVARISQSTGEVQVTIVTNGHEFPKQDAFLDAVEAELPEVVSVHQNVNPGKTSLVWGDETDWVWGKDYITETINGKTFKLSPRAFLQMNPVQTERLYKEVIDALDLKHADKLIDAYSGVGTIGITLADKAGEVRGMDTIYEAVEDANENAADNGLENVKYEVGEAEYLIPEWQQEDWIADAMVVDPPRTGLGSPLRKTIMQTKPEKFVYVSCNASTLARDLVELSMIYDVDYIQSIDMFPQTARWEGIVKFTLRQ</sequence>
<dbReference type="SUPFAM" id="SSF53335">
    <property type="entry name" value="S-adenosyl-L-methionine-dependent methyltransferases"/>
    <property type="match status" value="1"/>
</dbReference>
<accession>A0A075U7V2</accession>
<dbReference type="GO" id="GO:0070041">
    <property type="term" value="F:rRNA (uridine-C5-)-methyltransferase activity"/>
    <property type="evidence" value="ECO:0007669"/>
    <property type="project" value="TreeGrafter"/>
</dbReference>
<organism evidence="8 9">
    <name type="scientific">Weissella ceti</name>
    <dbReference type="NCBI Taxonomy" id="759620"/>
    <lineage>
        <taxon>Bacteria</taxon>
        <taxon>Bacillati</taxon>
        <taxon>Bacillota</taxon>
        <taxon>Bacilli</taxon>
        <taxon>Lactobacillales</taxon>
        <taxon>Lactobacillaceae</taxon>
        <taxon>Weissella</taxon>
    </lineage>
</organism>
<keyword evidence="3 4" id="KW-0949">S-adenosyl-L-methionine</keyword>
<feature type="compositionally biased region" description="Polar residues" evidence="6">
    <location>
        <begin position="11"/>
        <end position="23"/>
    </location>
</feature>
<dbReference type="AlphaFoldDB" id="A0A075U7V2"/>
<evidence type="ECO:0000256" key="3">
    <source>
        <dbReference type="ARBA" id="ARBA00022691"/>
    </source>
</evidence>
<feature type="binding site" evidence="4">
    <location>
        <position position="320"/>
    </location>
    <ligand>
        <name>S-adenosyl-L-methionine</name>
        <dbReference type="ChEBI" id="CHEBI:59789"/>
    </ligand>
</feature>
<feature type="binding site" evidence="4">
    <location>
        <position position="418"/>
    </location>
    <ligand>
        <name>S-adenosyl-L-methionine</name>
        <dbReference type="ChEBI" id="CHEBI:59789"/>
    </ligand>
</feature>
<dbReference type="PROSITE" id="PS01230">
    <property type="entry name" value="TRMA_1"/>
    <property type="match status" value="1"/>
</dbReference>
<dbReference type="InterPro" id="IPR002792">
    <property type="entry name" value="TRAM_dom"/>
</dbReference>
<evidence type="ECO:0000259" key="7">
    <source>
        <dbReference type="PROSITE" id="PS50926"/>
    </source>
</evidence>
<dbReference type="Pfam" id="PF01938">
    <property type="entry name" value="TRAM"/>
    <property type="match status" value="1"/>
</dbReference>
<dbReference type="InterPro" id="IPR010280">
    <property type="entry name" value="U5_MeTrfase_fam"/>
</dbReference>
<dbReference type="SUPFAM" id="SSF50249">
    <property type="entry name" value="Nucleic acid-binding proteins"/>
    <property type="match status" value="1"/>
</dbReference>
<dbReference type="PROSITE" id="PS51687">
    <property type="entry name" value="SAM_MT_RNA_M5U"/>
    <property type="match status" value="1"/>
</dbReference>
<dbReference type="EMBL" id="CP009223">
    <property type="protein sequence ID" value="AIM63569.1"/>
    <property type="molecule type" value="Genomic_DNA"/>
</dbReference>
<dbReference type="GO" id="GO:0070475">
    <property type="term" value="P:rRNA base methylation"/>
    <property type="evidence" value="ECO:0007669"/>
    <property type="project" value="TreeGrafter"/>
</dbReference>
<dbReference type="PROSITE" id="PS50926">
    <property type="entry name" value="TRAM"/>
    <property type="match status" value="1"/>
</dbReference>
<feature type="active site" description="Nucleophile" evidence="4">
    <location>
        <position position="445"/>
    </location>
</feature>
<dbReference type="KEGG" id="wce:WS08_1249"/>
<evidence type="ECO:0000256" key="2">
    <source>
        <dbReference type="ARBA" id="ARBA00022679"/>
    </source>
</evidence>
<dbReference type="InterPro" id="IPR030390">
    <property type="entry name" value="MeTrfase_TrmA_AS"/>
</dbReference>
<dbReference type="Pfam" id="PF05958">
    <property type="entry name" value="tRNA_U5-meth_tr"/>
    <property type="match status" value="1"/>
</dbReference>
<dbReference type="InterPro" id="IPR012340">
    <property type="entry name" value="NA-bd_OB-fold"/>
</dbReference>